<evidence type="ECO:0000313" key="7">
    <source>
        <dbReference type="RefSeq" id="XP_046601842.1"/>
    </source>
</evidence>
<keyword evidence="5" id="KW-0539">Nucleus</keyword>
<dbReference type="Pfam" id="PF11571">
    <property type="entry name" value="Med27"/>
    <property type="match status" value="1"/>
</dbReference>
<name>A0ABM3GNJ7_NEOLC</name>
<proteinExistence type="inferred from homology"/>
<keyword evidence="3" id="KW-0805">Transcription regulation</keyword>
<protein>
    <submittedName>
        <fullName evidence="7">Mediator of RNA polymerase II transcription subunit 27-like</fullName>
    </submittedName>
</protein>
<evidence type="ECO:0000256" key="5">
    <source>
        <dbReference type="ARBA" id="ARBA00023242"/>
    </source>
</evidence>
<dbReference type="PANTHER" id="PTHR13130:SF4">
    <property type="entry name" value="MEDIATOR OF RNA POLYMERASE II TRANSCRIPTION SUBUNIT 27"/>
    <property type="match status" value="1"/>
</dbReference>
<dbReference type="Proteomes" id="UP000829291">
    <property type="component" value="Chromosome 7"/>
</dbReference>
<dbReference type="InterPro" id="IPR021627">
    <property type="entry name" value="Mediator_Med27"/>
</dbReference>
<organism evidence="6 7">
    <name type="scientific">Neodiprion lecontei</name>
    <name type="common">Redheaded pine sawfly</name>
    <dbReference type="NCBI Taxonomy" id="441921"/>
    <lineage>
        <taxon>Eukaryota</taxon>
        <taxon>Metazoa</taxon>
        <taxon>Ecdysozoa</taxon>
        <taxon>Arthropoda</taxon>
        <taxon>Hexapoda</taxon>
        <taxon>Insecta</taxon>
        <taxon>Pterygota</taxon>
        <taxon>Neoptera</taxon>
        <taxon>Endopterygota</taxon>
        <taxon>Hymenoptera</taxon>
        <taxon>Tenthredinoidea</taxon>
        <taxon>Diprionidae</taxon>
        <taxon>Diprioninae</taxon>
        <taxon>Neodiprion</taxon>
    </lineage>
</organism>
<dbReference type="PANTHER" id="PTHR13130">
    <property type="entry name" value="34 KDA TRANSCRIPTIONAL CO-ACTIVATOR-RELATED"/>
    <property type="match status" value="1"/>
</dbReference>
<reference evidence="7" key="1">
    <citation type="submission" date="2025-08" db="UniProtKB">
        <authorList>
            <consortium name="RefSeq"/>
        </authorList>
    </citation>
    <scope>IDENTIFICATION</scope>
    <source>
        <tissue evidence="7">Thorax and Abdomen</tissue>
    </source>
</reference>
<sequence length="293" mass="33169">MAELQTALTAIRLLRISVRQLFNSVGSGQGVDGGEDNSMTNFPRDLQEFLSTIASRVRDVEQAVNTLEPTPEPFDLPSMMYLGQHTTQEGQAFHDTLVNTYRWIKDVEEKSDVAQTLLNQNSMTRSYLTAGRPVKKRLRTASHNVPPEQVDSVIMTINRLYDDMTITISRQLSSNAVLHVTLGHILKAVIACKGLLIESVVVKGYGESTDLWTESRHEVFKKLTENAYAAMLQFDSPTSPECSVISFMDWFHSFTNLFSVPCKRCGLYLHNFLPPTWRDFDTLEPYHQECRAS</sequence>
<comment type="similarity">
    <text evidence="2">Belongs to the Mediator complex subunit 27 family.</text>
</comment>
<comment type="subcellular location">
    <subcellularLocation>
        <location evidence="1">Nucleus</location>
    </subcellularLocation>
</comment>
<dbReference type="RefSeq" id="XP_046601842.1">
    <property type="nucleotide sequence ID" value="XM_046745886.1"/>
</dbReference>
<evidence type="ECO:0000313" key="6">
    <source>
        <dbReference type="Proteomes" id="UP000829291"/>
    </source>
</evidence>
<evidence type="ECO:0000256" key="1">
    <source>
        <dbReference type="ARBA" id="ARBA00004123"/>
    </source>
</evidence>
<keyword evidence="6" id="KW-1185">Reference proteome</keyword>
<evidence type="ECO:0000256" key="3">
    <source>
        <dbReference type="ARBA" id="ARBA00023015"/>
    </source>
</evidence>
<dbReference type="GeneID" id="107226393"/>
<accession>A0ABM3GNJ7</accession>
<evidence type="ECO:0000256" key="4">
    <source>
        <dbReference type="ARBA" id="ARBA00023163"/>
    </source>
</evidence>
<evidence type="ECO:0000256" key="2">
    <source>
        <dbReference type="ARBA" id="ARBA00008048"/>
    </source>
</evidence>
<gene>
    <name evidence="7" type="primary">LOC107226393</name>
</gene>
<keyword evidence="4" id="KW-0804">Transcription</keyword>